<accession>A0ABS3WWU0</accession>
<dbReference type="EMBL" id="JAFFZN010000017">
    <property type="protein sequence ID" value="MBO8187602.1"/>
    <property type="molecule type" value="Genomic_DNA"/>
</dbReference>
<dbReference type="Proteomes" id="UP001518976">
    <property type="component" value="Unassembled WGS sequence"/>
</dbReference>
<organism evidence="2 3">
    <name type="scientific">Streptomyces spirodelae</name>
    <dbReference type="NCBI Taxonomy" id="2812904"/>
    <lineage>
        <taxon>Bacteria</taxon>
        <taxon>Bacillati</taxon>
        <taxon>Actinomycetota</taxon>
        <taxon>Actinomycetes</taxon>
        <taxon>Kitasatosporales</taxon>
        <taxon>Streptomycetaceae</taxon>
        <taxon>Streptomyces</taxon>
    </lineage>
</organism>
<gene>
    <name evidence="2" type="ORF">JW592_19355</name>
</gene>
<feature type="region of interest" description="Disordered" evidence="1">
    <location>
        <begin position="1"/>
        <end position="24"/>
    </location>
</feature>
<name>A0ABS3WWU0_9ACTN</name>
<evidence type="ECO:0000313" key="3">
    <source>
        <dbReference type="Proteomes" id="UP001518976"/>
    </source>
</evidence>
<dbReference type="RefSeq" id="WP_209266402.1">
    <property type="nucleotide sequence ID" value="NZ_JAFFZN010000017.1"/>
</dbReference>
<reference evidence="2 3" key="1">
    <citation type="submission" date="2021-02" db="EMBL/GenBank/DDBJ databases">
        <title>Streptomyces spirodelae sp. nov., isolated from duckweed.</title>
        <authorList>
            <person name="Saimee Y."/>
            <person name="Duangmal K."/>
        </authorList>
    </citation>
    <scope>NUCLEOTIDE SEQUENCE [LARGE SCALE GENOMIC DNA]</scope>
    <source>
        <strain evidence="2 3">DW4-2</strain>
    </source>
</reference>
<sequence>MYEPIRTKSVHTVAESAQPGLPRRTREEELDIRLAGHLTALLTVTDELRVLTPSASLDAAAQELAAHAGRLSGGRAPLRAEPSAVRDDAAHVASLHARARTLAGNALAVATSRGDEAVTALMTARLAAHADVEGVLV</sequence>
<keyword evidence="3" id="KW-1185">Reference proteome</keyword>
<proteinExistence type="predicted"/>
<comment type="caution">
    <text evidence="2">The sequence shown here is derived from an EMBL/GenBank/DDBJ whole genome shotgun (WGS) entry which is preliminary data.</text>
</comment>
<protein>
    <submittedName>
        <fullName evidence="2">Uncharacterized protein</fullName>
    </submittedName>
</protein>
<evidence type="ECO:0000256" key="1">
    <source>
        <dbReference type="SAM" id="MobiDB-lite"/>
    </source>
</evidence>
<evidence type="ECO:0000313" key="2">
    <source>
        <dbReference type="EMBL" id="MBO8187602.1"/>
    </source>
</evidence>